<evidence type="ECO:0000256" key="8">
    <source>
        <dbReference type="ARBA" id="ARBA00023163"/>
    </source>
</evidence>
<dbReference type="Gene3D" id="1.10.150.50">
    <property type="entry name" value="Transcription Factor, Ets-1"/>
    <property type="match status" value="1"/>
</dbReference>
<accession>A0A5E4N3D6</accession>
<evidence type="ECO:0000256" key="4">
    <source>
        <dbReference type="ARBA" id="ARBA00022771"/>
    </source>
</evidence>
<dbReference type="InterPro" id="IPR004092">
    <property type="entry name" value="Mbt"/>
</dbReference>
<dbReference type="CDD" id="cd20102">
    <property type="entry name" value="MBT_L3MBTL1-like_rpt2"/>
    <property type="match status" value="1"/>
</dbReference>
<dbReference type="PROSITE" id="PS51802">
    <property type="entry name" value="ZF_CCHHC"/>
    <property type="match status" value="1"/>
</dbReference>
<evidence type="ECO:0000256" key="11">
    <source>
        <dbReference type="SAM" id="MobiDB-lite"/>
    </source>
</evidence>
<evidence type="ECO:0000313" key="14">
    <source>
        <dbReference type="Proteomes" id="UP000325440"/>
    </source>
</evidence>
<evidence type="ECO:0000256" key="9">
    <source>
        <dbReference type="ARBA" id="ARBA00023242"/>
    </source>
</evidence>
<dbReference type="PANTHER" id="PTHR12247">
    <property type="entry name" value="POLYCOMB GROUP PROTEIN"/>
    <property type="match status" value="1"/>
</dbReference>
<dbReference type="InterPro" id="IPR013761">
    <property type="entry name" value="SAM/pointed_sf"/>
</dbReference>
<dbReference type="GO" id="GO:0008270">
    <property type="term" value="F:zinc ion binding"/>
    <property type="evidence" value="ECO:0007669"/>
    <property type="project" value="UniProtKB-KW"/>
</dbReference>
<reference evidence="13 14" key="1">
    <citation type="submission" date="2019-08" db="EMBL/GenBank/DDBJ databases">
        <authorList>
            <person name="Alioto T."/>
            <person name="Alioto T."/>
            <person name="Gomez Garrido J."/>
        </authorList>
    </citation>
    <scope>NUCLEOTIDE SEQUENCE [LARGE SCALE GENOMIC DNA]</scope>
</reference>
<protein>
    <submittedName>
        <fullName evidence="13">Zinc finger, C2HC-type,Sterile alpha motif domain,Mbt repeat,Sterile alpha motif/pointed domain</fullName>
    </submittedName>
</protein>
<proteinExistence type="predicted"/>
<keyword evidence="6" id="KW-0156">Chromatin regulator</keyword>
<name>A0A5E4N3D6_9HEMI</name>
<evidence type="ECO:0000256" key="2">
    <source>
        <dbReference type="ARBA" id="ARBA00022723"/>
    </source>
</evidence>
<dbReference type="SUPFAM" id="SSF47769">
    <property type="entry name" value="SAM/Pointed domain"/>
    <property type="match status" value="1"/>
</dbReference>
<evidence type="ECO:0000256" key="10">
    <source>
        <dbReference type="PROSITE-ProRule" id="PRU00459"/>
    </source>
</evidence>
<feature type="repeat" description="MBT" evidence="10">
    <location>
        <begin position="883"/>
        <end position="978"/>
    </location>
</feature>
<dbReference type="InterPro" id="IPR001660">
    <property type="entry name" value="SAM"/>
</dbReference>
<dbReference type="InterPro" id="IPR050548">
    <property type="entry name" value="PcG_chromatin_remod_factors"/>
</dbReference>
<dbReference type="GO" id="GO:0006325">
    <property type="term" value="P:chromatin organization"/>
    <property type="evidence" value="ECO:0007669"/>
    <property type="project" value="UniProtKB-KW"/>
</dbReference>
<keyword evidence="14" id="KW-1185">Reference proteome</keyword>
<organism evidence="13 14">
    <name type="scientific">Cinara cedri</name>
    <dbReference type="NCBI Taxonomy" id="506608"/>
    <lineage>
        <taxon>Eukaryota</taxon>
        <taxon>Metazoa</taxon>
        <taxon>Ecdysozoa</taxon>
        <taxon>Arthropoda</taxon>
        <taxon>Hexapoda</taxon>
        <taxon>Insecta</taxon>
        <taxon>Pterygota</taxon>
        <taxon>Neoptera</taxon>
        <taxon>Paraneoptera</taxon>
        <taxon>Hemiptera</taxon>
        <taxon>Sternorrhyncha</taxon>
        <taxon>Aphidomorpha</taxon>
        <taxon>Aphidoidea</taxon>
        <taxon>Aphididae</taxon>
        <taxon>Lachninae</taxon>
        <taxon>Cinara</taxon>
    </lineage>
</organism>
<dbReference type="GO" id="GO:0045892">
    <property type="term" value="P:negative regulation of DNA-templated transcription"/>
    <property type="evidence" value="ECO:0007669"/>
    <property type="project" value="TreeGrafter"/>
</dbReference>
<comment type="subcellular location">
    <subcellularLocation>
        <location evidence="1">Nucleus</location>
    </subcellularLocation>
</comment>
<sequence>MEESDICQSDENIETIMDVDSPEDHNILLHKDYDDINETNSQYELSDYSINDESLVIVEDDDSSSNDMNSEDVEITVENKSNRSTIVGILKKHVNDKIKNISDEIEISDQHVPIKPCGITSLAANKQINEKKKDYLNLEKIIIPKKNMSNVKLSSPVISNTIKKLPSISIASTNSVLKSTTKTAMLHPKLNTTEVNCHKSFSKPKQEILVIPPSNMNYIIRKRKSNSDSFKSNSSMIKTFDMSPESVEQNTNLIISTPKTLQNNEAKKLSKFVARMHKLPDGKYRMVPTEGKVPIGLESLFKRNSHFIKHKMAQSSFLNKDIINKGFISVGKQSVNSQQLSNTKKTSNVQQNRQVSSGNLFKNISKTIDFSNGRKDKKFIPHTVTSKDLLENHKNFIIENGEIKIKTNGKPADMCASSPSGFIQLKPKSESLIQSDNQSHSISRYGKATKNDHIAVEVLSLDSINKSKTKLHTNNKRDGNNTLTNTLNRNNVLSRDINYEEQSEFSDSDDRSAQFVSCHYTYCDTLVHEPELIDNLYCSETCKRLNSKLNVDHEEPIIDVQEITNSSKKPKIDRKKLLAKLENRINKRKQMLTSTRPEKMARNDDWDELDQIENSCNDQPKIKKKTFSSSSCQNNILEDVEDLIVFDFKSAIDDKKLLRYMEDVQFKSAPKKLFDKPFPNEKNCFRVGQKLEGIDPEHEALFCVMTVAEVRGYRIRLNFDGYSHGYDFWVNADCPDLFYPRWCKENGRIVQPPKNYKTNFDWTVYLKECFALDNRVFPAPKWNFSSTKNLINCNTENKFNVGAKLEALDKLTRTLPKQLICVATVADVLGNRIRIHFDGWTDDFDYWTDITSTNIHPIRWCDNNGRSLSPPSGYNDFKGKKPFTWDDYLLETNSEPVPEEAFVRRPLRDFSINMTIEVVDLVNQSLIRIAKVVDVRGDELKILYDGFHNMYAYWVEDDSPDIHPIGWSLKTNHPIEIPPGKDNIWSCKIEGCSGKGNINHHLVDHILQKDCPYELDAWKKAVAGLAKLPDRLKTDLTPNASTTISNSKSQSIELNIKPKMYENSDEEKKGKNKLNTICSSNSISQSIEHTIKPRTYEHNDEEKKGKHKLNTTVPNNQPKHKEDIIDNRLNEQLAMKNIKPLQSFEIKSEFDNYYIDTSTVIDIDQEEIRFDSPDEIERQMFKETLVFPAFDLDPLTLAKRNRAWTRHHVPLGIPVFSTGDVRKWSVKEVASYVNRIISPIKLDPNPYEQISLADHFINQNINGDSFLMLTQDDLMTFKIPLGIALKITCAISMLRRRIPVFDL</sequence>
<evidence type="ECO:0000256" key="1">
    <source>
        <dbReference type="ARBA" id="ARBA00004123"/>
    </source>
</evidence>
<evidence type="ECO:0000256" key="7">
    <source>
        <dbReference type="ARBA" id="ARBA00023015"/>
    </source>
</evidence>
<feature type="repeat" description="MBT" evidence="10">
    <location>
        <begin position="760"/>
        <end position="871"/>
    </location>
</feature>
<dbReference type="SUPFAM" id="SSF63748">
    <property type="entry name" value="Tudor/PWWP/MBT"/>
    <property type="match status" value="3"/>
</dbReference>
<keyword evidence="8" id="KW-0804">Transcription</keyword>
<feature type="region of interest" description="Disordered" evidence="11">
    <location>
        <begin position="1088"/>
        <end position="1120"/>
    </location>
</feature>
<keyword evidence="9" id="KW-0539">Nucleus</keyword>
<keyword evidence="5" id="KW-0862">Zinc</keyword>
<feature type="compositionally biased region" description="Basic and acidic residues" evidence="11">
    <location>
        <begin position="1089"/>
        <end position="1104"/>
    </location>
</feature>
<dbReference type="InterPro" id="IPR036060">
    <property type="entry name" value="Znf_C2H2C_sf"/>
</dbReference>
<dbReference type="InterPro" id="IPR002515">
    <property type="entry name" value="Znf_C2H2C"/>
</dbReference>
<dbReference type="SMART" id="SM00561">
    <property type="entry name" value="MBT"/>
    <property type="match status" value="3"/>
</dbReference>
<dbReference type="PROSITE" id="PS51079">
    <property type="entry name" value="MBT"/>
    <property type="match status" value="3"/>
</dbReference>
<feature type="domain" description="SAM" evidence="12">
    <location>
        <begin position="1224"/>
        <end position="1283"/>
    </location>
</feature>
<evidence type="ECO:0000256" key="3">
    <source>
        <dbReference type="ARBA" id="ARBA00022737"/>
    </source>
</evidence>
<evidence type="ECO:0000256" key="5">
    <source>
        <dbReference type="ARBA" id="ARBA00022833"/>
    </source>
</evidence>
<dbReference type="PANTHER" id="PTHR12247:SF131">
    <property type="entry name" value="LD05287P"/>
    <property type="match status" value="1"/>
</dbReference>
<evidence type="ECO:0000259" key="12">
    <source>
        <dbReference type="PROSITE" id="PS50105"/>
    </source>
</evidence>
<dbReference type="GO" id="GO:0005634">
    <property type="term" value="C:nucleus"/>
    <property type="evidence" value="ECO:0007669"/>
    <property type="project" value="UniProtKB-SubCell"/>
</dbReference>
<dbReference type="Pfam" id="PF02820">
    <property type="entry name" value="MBT"/>
    <property type="match status" value="3"/>
</dbReference>
<evidence type="ECO:0000256" key="6">
    <source>
        <dbReference type="ARBA" id="ARBA00022853"/>
    </source>
</evidence>
<dbReference type="GO" id="GO:0003682">
    <property type="term" value="F:chromatin binding"/>
    <property type="evidence" value="ECO:0007669"/>
    <property type="project" value="TreeGrafter"/>
</dbReference>
<keyword evidence="3" id="KW-0677">Repeat</keyword>
<dbReference type="OrthoDB" id="8188861at2759"/>
<dbReference type="SMART" id="SM00454">
    <property type="entry name" value="SAM"/>
    <property type="match status" value="1"/>
</dbReference>
<evidence type="ECO:0000313" key="13">
    <source>
        <dbReference type="EMBL" id="VVC36176.1"/>
    </source>
</evidence>
<feature type="repeat" description="MBT" evidence="10">
    <location>
        <begin position="655"/>
        <end position="753"/>
    </location>
</feature>
<gene>
    <name evidence="13" type="ORF">CINCED_3A008865</name>
</gene>
<dbReference type="Gene3D" id="2.30.30.140">
    <property type="match status" value="3"/>
</dbReference>
<dbReference type="SUPFAM" id="SSF103637">
    <property type="entry name" value="CCHHC domain"/>
    <property type="match status" value="1"/>
</dbReference>
<keyword evidence="2" id="KW-0479">Metal-binding</keyword>
<dbReference type="PROSITE" id="PS50105">
    <property type="entry name" value="SAM_DOMAIN"/>
    <property type="match status" value="1"/>
</dbReference>
<keyword evidence="4" id="KW-0863">Zinc-finger</keyword>
<dbReference type="EMBL" id="CABPRJ010001431">
    <property type="protein sequence ID" value="VVC36176.1"/>
    <property type="molecule type" value="Genomic_DNA"/>
</dbReference>
<dbReference type="Proteomes" id="UP000325440">
    <property type="component" value="Unassembled WGS sequence"/>
</dbReference>
<keyword evidence="7" id="KW-0805">Transcription regulation</keyword>
<dbReference type="GO" id="GO:0042393">
    <property type="term" value="F:histone binding"/>
    <property type="evidence" value="ECO:0007669"/>
    <property type="project" value="TreeGrafter"/>
</dbReference>